<evidence type="ECO:0000256" key="5">
    <source>
        <dbReference type="ARBA" id="ARBA00023014"/>
    </source>
</evidence>
<evidence type="ECO:0000256" key="3">
    <source>
        <dbReference type="ARBA" id="ARBA00023002"/>
    </source>
</evidence>
<comment type="pathway">
    <text evidence="7">Isoprenoid biosynthesis; isopentenyl diphosphate biosynthesis via DXP pathway; isopentenyl diphosphate from 1-deoxy-D-xylulose 5-phosphate: step 5/6.</text>
</comment>
<dbReference type="AlphaFoldDB" id="A0AAE3DLA8"/>
<comment type="function">
    <text evidence="7">Converts 2C-methyl-D-erythritol 2,4-cyclodiphosphate (ME-2,4cPP) into 1-hydroxy-2-methyl-2-(E)-butenyl 4-diphosphate.</text>
</comment>
<feature type="domain" description="IspG C-terminal" evidence="9">
    <location>
        <begin position="261"/>
        <end position="349"/>
    </location>
</feature>
<dbReference type="FunFam" id="3.20.20.20:FF:000001">
    <property type="entry name" value="4-hydroxy-3-methylbut-2-en-1-yl diphosphate synthase (flavodoxin)"/>
    <property type="match status" value="1"/>
</dbReference>
<protein>
    <recommendedName>
        <fullName evidence="7">4-hydroxy-3-methylbut-2-en-1-yl diphosphate synthase (flavodoxin)</fullName>
        <ecNumber evidence="7">1.17.7.3</ecNumber>
    </recommendedName>
    <alternativeName>
        <fullName evidence="7">1-hydroxy-2-methyl-2-(E)-butenyl 4-diphosphate synthase</fullName>
    </alternativeName>
</protein>
<dbReference type="InterPro" id="IPR058579">
    <property type="entry name" value="IspG_C"/>
</dbReference>
<dbReference type="PANTHER" id="PTHR30454">
    <property type="entry name" value="4-HYDROXY-3-METHYLBUT-2-EN-1-YL DIPHOSPHATE SYNTHASE"/>
    <property type="match status" value="1"/>
</dbReference>
<evidence type="ECO:0000256" key="7">
    <source>
        <dbReference type="HAMAP-Rule" id="MF_00159"/>
    </source>
</evidence>
<keyword evidence="6 7" id="KW-0414">Isoprene biosynthesis</keyword>
<dbReference type="Gene3D" id="3.20.20.20">
    <property type="entry name" value="Dihydropteroate synthase-like"/>
    <property type="match status" value="1"/>
</dbReference>
<comment type="similarity">
    <text evidence="7">Belongs to the IspG family.</text>
</comment>
<feature type="binding site" evidence="7">
    <location>
        <position position="301"/>
    </location>
    <ligand>
        <name>[4Fe-4S] cluster</name>
        <dbReference type="ChEBI" id="CHEBI:49883"/>
    </ligand>
</feature>
<keyword evidence="2 7" id="KW-0479">Metal-binding</keyword>
<dbReference type="Pfam" id="PF26540">
    <property type="entry name" value="GcpE_C"/>
    <property type="match status" value="1"/>
</dbReference>
<dbReference type="PANTHER" id="PTHR30454:SF0">
    <property type="entry name" value="4-HYDROXY-3-METHYLBUT-2-EN-1-YL DIPHOSPHATE SYNTHASE (FERREDOXIN), CHLOROPLASTIC"/>
    <property type="match status" value="1"/>
</dbReference>
<keyword evidence="11" id="KW-1185">Reference proteome</keyword>
<dbReference type="PIRSF" id="PIRSF004640">
    <property type="entry name" value="IspG"/>
    <property type="match status" value="1"/>
</dbReference>
<dbReference type="Proteomes" id="UP001199355">
    <property type="component" value="Unassembled WGS sequence"/>
</dbReference>
<dbReference type="GO" id="GO:0019288">
    <property type="term" value="P:isopentenyl diphosphate biosynthetic process, methylerythritol 4-phosphate pathway"/>
    <property type="evidence" value="ECO:0007669"/>
    <property type="project" value="UniProtKB-UniRule"/>
</dbReference>
<gene>
    <name evidence="7 10" type="primary">ispG</name>
    <name evidence="10" type="synonym">gcpE</name>
    <name evidence="10" type="ORF">LKD45_00640</name>
</gene>
<dbReference type="EMBL" id="JAJEQF010000001">
    <property type="protein sequence ID" value="MCC2166219.1"/>
    <property type="molecule type" value="Genomic_DNA"/>
</dbReference>
<organism evidence="10 11">
    <name type="scientific">Gallintestinimicrobium propionicum</name>
    <dbReference type="NCBI Taxonomy" id="2981770"/>
    <lineage>
        <taxon>Bacteria</taxon>
        <taxon>Bacillati</taxon>
        <taxon>Bacillota</taxon>
        <taxon>Clostridia</taxon>
        <taxon>Lachnospirales</taxon>
        <taxon>Lachnospiraceae</taxon>
        <taxon>Gallintestinimicrobium</taxon>
    </lineage>
</organism>
<sequence length="354" mass="38009">MMYRDHTKVVKIGNRVIGGGNPILIQSMTNTPTEDVAATVAQIHRLEEVGCEIIRCTVPTLEAAKAISEIRKQISIPLVADIHFDYKMAIAAMENGADKIRINPGNIGGADRVAEVVRVARERNIPIRVGVNSGSLEKDLVEKYHGVTAEGIVESALDKVHMIEDLGYDNLVISIKSSDVMMCVHAHELLAGKTPYPLHVGITESGTVLSGNIKSAIGLGLILNQGIGDTIRVSLTGDVVEEIKSAKLILRTLGLRKGGIEVVSCPTCGRTKIDQISLANQVEALAAQFPNLDIKVAVMGCVVNGPGEAKEADLGIAGGIGEGLLIKKGQIIRKIPEAEFIPTLRYELEHWNEQ</sequence>
<dbReference type="InterPro" id="IPR058578">
    <property type="entry name" value="IspG_TIM"/>
</dbReference>
<keyword evidence="3 7" id="KW-0560">Oxidoreductase</keyword>
<comment type="catalytic activity">
    <reaction evidence="7">
        <text>(2E)-4-hydroxy-3-methylbut-2-enyl diphosphate + oxidized [flavodoxin] + H2O + 2 H(+) = 2-C-methyl-D-erythritol 2,4-cyclic diphosphate + reduced [flavodoxin]</text>
        <dbReference type="Rhea" id="RHEA:43604"/>
        <dbReference type="Rhea" id="RHEA-COMP:10622"/>
        <dbReference type="Rhea" id="RHEA-COMP:10623"/>
        <dbReference type="ChEBI" id="CHEBI:15377"/>
        <dbReference type="ChEBI" id="CHEBI:15378"/>
        <dbReference type="ChEBI" id="CHEBI:57618"/>
        <dbReference type="ChEBI" id="CHEBI:58210"/>
        <dbReference type="ChEBI" id="CHEBI:58483"/>
        <dbReference type="ChEBI" id="CHEBI:128753"/>
        <dbReference type="EC" id="1.17.7.3"/>
    </reaction>
</comment>
<keyword evidence="5 7" id="KW-0411">Iron-sulfur</keyword>
<keyword evidence="4 7" id="KW-0408">Iron</keyword>
<dbReference type="NCBIfam" id="TIGR00612">
    <property type="entry name" value="ispG_gcpE"/>
    <property type="match status" value="1"/>
</dbReference>
<evidence type="ECO:0000259" key="9">
    <source>
        <dbReference type="Pfam" id="PF26540"/>
    </source>
</evidence>
<dbReference type="GO" id="GO:0046429">
    <property type="term" value="F:4-hydroxy-3-methylbut-2-en-1-yl diphosphate synthase activity (ferredoxin)"/>
    <property type="evidence" value="ECO:0007669"/>
    <property type="project" value="UniProtKB-UniRule"/>
</dbReference>
<dbReference type="GO" id="GO:0016114">
    <property type="term" value="P:terpenoid biosynthetic process"/>
    <property type="evidence" value="ECO:0007669"/>
    <property type="project" value="InterPro"/>
</dbReference>
<dbReference type="GO" id="GO:0005506">
    <property type="term" value="F:iron ion binding"/>
    <property type="evidence" value="ECO:0007669"/>
    <property type="project" value="InterPro"/>
</dbReference>
<comment type="cofactor">
    <cofactor evidence="7">
        <name>[4Fe-4S] cluster</name>
        <dbReference type="ChEBI" id="CHEBI:49883"/>
    </cofactor>
    <text evidence="7">Binds 1 [4Fe-4S] cluster.</text>
</comment>
<dbReference type="InterPro" id="IPR045854">
    <property type="entry name" value="NO2/SO3_Rdtase_4Fe4S_sf"/>
</dbReference>
<feature type="binding site" evidence="7">
    <location>
        <position position="308"/>
    </location>
    <ligand>
        <name>[4Fe-4S] cluster</name>
        <dbReference type="ChEBI" id="CHEBI:49883"/>
    </ligand>
</feature>
<dbReference type="Gene3D" id="3.30.413.10">
    <property type="entry name" value="Sulfite Reductase Hemoprotein, domain 1"/>
    <property type="match status" value="1"/>
</dbReference>
<feature type="domain" description="IspG TIM-barrel" evidence="8">
    <location>
        <begin position="7"/>
        <end position="246"/>
    </location>
</feature>
<dbReference type="InterPro" id="IPR004588">
    <property type="entry name" value="IspG_bac-typ"/>
</dbReference>
<dbReference type="SUPFAM" id="SSF56014">
    <property type="entry name" value="Nitrite and sulphite reductase 4Fe-4S domain-like"/>
    <property type="match status" value="1"/>
</dbReference>
<comment type="caution">
    <text evidence="10">The sequence shown here is derived from an EMBL/GenBank/DDBJ whole genome shotgun (WGS) entry which is preliminary data.</text>
</comment>
<dbReference type="NCBIfam" id="NF001540">
    <property type="entry name" value="PRK00366.1"/>
    <property type="match status" value="1"/>
</dbReference>
<dbReference type="GO" id="GO:0051539">
    <property type="term" value="F:4 iron, 4 sulfur cluster binding"/>
    <property type="evidence" value="ECO:0007669"/>
    <property type="project" value="UniProtKB-UniRule"/>
</dbReference>
<reference evidence="10 11" key="1">
    <citation type="submission" date="2021-10" db="EMBL/GenBank/DDBJ databases">
        <title>Anaerobic single-cell dispensing facilitates the cultivation of human gut bacteria.</title>
        <authorList>
            <person name="Afrizal A."/>
        </authorList>
    </citation>
    <scope>NUCLEOTIDE SEQUENCE [LARGE SCALE GENOMIC DNA]</scope>
    <source>
        <strain evidence="10 11">CLA-AA-H244</strain>
    </source>
</reference>
<feature type="binding site" evidence="7">
    <location>
        <position position="265"/>
    </location>
    <ligand>
        <name>[4Fe-4S] cluster</name>
        <dbReference type="ChEBI" id="CHEBI:49883"/>
    </ligand>
</feature>
<evidence type="ECO:0000259" key="8">
    <source>
        <dbReference type="Pfam" id="PF04551"/>
    </source>
</evidence>
<name>A0AAE3DLA8_9FIRM</name>
<dbReference type="EC" id="1.17.7.3" evidence="7"/>
<dbReference type="GO" id="GO:0141197">
    <property type="term" value="F:4-hydroxy-3-methylbut-2-enyl-diphosphate synthase activity (flavodoxin)"/>
    <property type="evidence" value="ECO:0007669"/>
    <property type="project" value="UniProtKB-EC"/>
</dbReference>
<evidence type="ECO:0000313" key="11">
    <source>
        <dbReference type="Proteomes" id="UP001199355"/>
    </source>
</evidence>
<dbReference type="InterPro" id="IPR016425">
    <property type="entry name" value="IspG_bac"/>
</dbReference>
<dbReference type="InterPro" id="IPR011005">
    <property type="entry name" value="Dihydropteroate_synth-like_sf"/>
</dbReference>
<keyword evidence="1 7" id="KW-0004">4Fe-4S</keyword>
<proteinExistence type="inferred from homology"/>
<accession>A0AAE3DLA8</accession>
<evidence type="ECO:0000256" key="2">
    <source>
        <dbReference type="ARBA" id="ARBA00022723"/>
    </source>
</evidence>
<evidence type="ECO:0000256" key="6">
    <source>
        <dbReference type="ARBA" id="ARBA00023229"/>
    </source>
</evidence>
<evidence type="ECO:0000256" key="1">
    <source>
        <dbReference type="ARBA" id="ARBA00022485"/>
    </source>
</evidence>
<evidence type="ECO:0000313" key="10">
    <source>
        <dbReference type="EMBL" id="MCC2166219.1"/>
    </source>
</evidence>
<dbReference type="Pfam" id="PF04551">
    <property type="entry name" value="GcpE"/>
    <property type="match status" value="1"/>
</dbReference>
<dbReference type="SUPFAM" id="SSF51717">
    <property type="entry name" value="Dihydropteroate synthetase-like"/>
    <property type="match status" value="1"/>
</dbReference>
<evidence type="ECO:0000256" key="4">
    <source>
        <dbReference type="ARBA" id="ARBA00023004"/>
    </source>
</evidence>
<feature type="binding site" evidence="7">
    <location>
        <position position="268"/>
    </location>
    <ligand>
        <name>[4Fe-4S] cluster</name>
        <dbReference type="ChEBI" id="CHEBI:49883"/>
    </ligand>
</feature>
<dbReference type="HAMAP" id="MF_00159">
    <property type="entry name" value="IspG"/>
    <property type="match status" value="1"/>
</dbReference>